<gene>
    <name evidence="1" type="ORF">D0Y65_001133</name>
</gene>
<evidence type="ECO:0000313" key="1">
    <source>
        <dbReference type="EMBL" id="RZC29422.1"/>
    </source>
</evidence>
<comment type="caution">
    <text evidence="1">The sequence shown here is derived from an EMBL/GenBank/DDBJ whole genome shotgun (WGS) entry which is preliminary data.</text>
</comment>
<reference evidence="1 2" key="1">
    <citation type="submission" date="2018-09" db="EMBL/GenBank/DDBJ databases">
        <title>A high-quality reference genome of wild soybean provides a powerful tool to mine soybean genomes.</title>
        <authorList>
            <person name="Xie M."/>
            <person name="Chung C.Y.L."/>
            <person name="Li M.-W."/>
            <person name="Wong F.-L."/>
            <person name="Chan T.-F."/>
            <person name="Lam H.-M."/>
        </authorList>
    </citation>
    <scope>NUCLEOTIDE SEQUENCE [LARGE SCALE GENOMIC DNA]</scope>
    <source>
        <strain evidence="2">cv. W05</strain>
        <tissue evidence="1">Hypocotyl of etiolated seedlings</tissue>
    </source>
</reference>
<proteinExistence type="predicted"/>
<evidence type="ECO:0000313" key="2">
    <source>
        <dbReference type="Proteomes" id="UP000289340"/>
    </source>
</evidence>
<dbReference type="AlphaFoldDB" id="A0A445M1F0"/>
<dbReference type="Proteomes" id="UP000289340">
    <property type="component" value="Chromosome 1"/>
</dbReference>
<accession>A0A445M1F0</accession>
<organism evidence="1 2">
    <name type="scientific">Glycine soja</name>
    <name type="common">Wild soybean</name>
    <dbReference type="NCBI Taxonomy" id="3848"/>
    <lineage>
        <taxon>Eukaryota</taxon>
        <taxon>Viridiplantae</taxon>
        <taxon>Streptophyta</taxon>
        <taxon>Embryophyta</taxon>
        <taxon>Tracheophyta</taxon>
        <taxon>Spermatophyta</taxon>
        <taxon>Magnoliopsida</taxon>
        <taxon>eudicotyledons</taxon>
        <taxon>Gunneridae</taxon>
        <taxon>Pentapetalae</taxon>
        <taxon>rosids</taxon>
        <taxon>fabids</taxon>
        <taxon>Fabales</taxon>
        <taxon>Fabaceae</taxon>
        <taxon>Papilionoideae</taxon>
        <taxon>50 kb inversion clade</taxon>
        <taxon>NPAAA clade</taxon>
        <taxon>indigoferoid/millettioid clade</taxon>
        <taxon>Phaseoleae</taxon>
        <taxon>Glycine</taxon>
        <taxon>Glycine subgen. Soja</taxon>
    </lineage>
</organism>
<keyword evidence="2" id="KW-1185">Reference proteome</keyword>
<sequence>MLSCSTYNIPDCRLLDDSHSTVLHMVTLHLISLLVRTICRDYLKAIGPFPSQSILDFYCGRFVGGFFMLMSCRQRGM</sequence>
<name>A0A445M1F0_GLYSO</name>
<dbReference type="EMBL" id="QZWG01000001">
    <property type="protein sequence ID" value="RZC29422.1"/>
    <property type="molecule type" value="Genomic_DNA"/>
</dbReference>
<protein>
    <submittedName>
        <fullName evidence="1">Uncharacterized protein</fullName>
    </submittedName>
</protein>